<dbReference type="RefSeq" id="WP_313979872.1">
    <property type="nucleotide sequence ID" value="NZ_JASJOS010000006.1"/>
</dbReference>
<dbReference type="Proteomes" id="UP001241110">
    <property type="component" value="Unassembled WGS sequence"/>
</dbReference>
<sequence length="541" mass="62744">MLEHLWYKNAVIYSLDLESFKDGNNDGVGDFEGLIERLDYLHALGVDTIWLAPFQPTPNKDNGYDISDYYGVDPRHGSSGDFVNFMHKARGLGIRVIIDLVVNHTSDQHLWFKEARASKDNPKRNWYVWSDHKPSNWNKGMVFPGVQKATWTKDPKTGSYYFHRFYDHMPDLNTDNPEVRDEILKIIGFWLQLGVSGFRMDAVPFVLESPKPDVDSTTLHYGYLKELRRFLQWRKGDAILLGEANVLPEETVNYFGEAGDGIHLMFNFFVNQHLFYALASTEIEPLQKALEATREINPTSQWAHFLRNHDELDLGRLTEEQRQRVFQEFGPEKNMQIYDRGIRRRLASMLGNRQQIELAYSLMFTLPGTPVIRYGDEIGMGDDLSLKEREAVRTPMQWSSEGQAGFSDSDKEVKPVISEGIYSYKQVNVKDQKRDPNSLFNWMAFMIRLRKECPEIGFGSWEIIPVKPKGILVMRYEFKEEILVFVHNFTAKGEELVLTTRQAKTQRLIDLINKVESIADEDGRHTIILNAYGYRWFRGGE</sequence>
<comment type="caution">
    <text evidence="2">The sequence shown here is derived from an EMBL/GenBank/DDBJ whole genome shotgun (WGS) entry which is preliminary data.</text>
</comment>
<dbReference type="SUPFAM" id="SSF51445">
    <property type="entry name" value="(Trans)glycosidases"/>
    <property type="match status" value="1"/>
</dbReference>
<dbReference type="SUPFAM" id="SSF51011">
    <property type="entry name" value="Glycosyl hydrolase domain"/>
    <property type="match status" value="1"/>
</dbReference>
<dbReference type="InterPro" id="IPR045857">
    <property type="entry name" value="O16G_dom_2"/>
</dbReference>
<protein>
    <submittedName>
        <fullName evidence="2">Alpha-amylase family protein</fullName>
    </submittedName>
</protein>
<dbReference type="InterPro" id="IPR006047">
    <property type="entry name" value="GH13_cat_dom"/>
</dbReference>
<evidence type="ECO:0000259" key="1">
    <source>
        <dbReference type="SMART" id="SM00642"/>
    </source>
</evidence>
<reference evidence="2" key="1">
    <citation type="submission" date="2023-05" db="EMBL/GenBank/DDBJ databases">
        <authorList>
            <person name="Zhang X."/>
        </authorList>
    </citation>
    <scope>NUCLEOTIDE SEQUENCE</scope>
    <source>
        <strain evidence="2">YF14B1</strain>
    </source>
</reference>
<dbReference type="Pfam" id="PF22157">
    <property type="entry name" value="SupH-like_C"/>
    <property type="match status" value="1"/>
</dbReference>
<dbReference type="InterPro" id="IPR017853">
    <property type="entry name" value="GH"/>
</dbReference>
<dbReference type="EMBL" id="JASJOS010000006">
    <property type="protein sequence ID" value="MDJ1481717.1"/>
    <property type="molecule type" value="Genomic_DNA"/>
</dbReference>
<dbReference type="InterPro" id="IPR013780">
    <property type="entry name" value="Glyco_hydro_b"/>
</dbReference>
<proteinExistence type="predicted"/>
<dbReference type="Pfam" id="PF00128">
    <property type="entry name" value="Alpha-amylase"/>
    <property type="match status" value="2"/>
</dbReference>
<dbReference type="CDD" id="cd11334">
    <property type="entry name" value="AmyAc_TreS"/>
    <property type="match status" value="1"/>
</dbReference>
<dbReference type="Gene3D" id="3.90.400.10">
    <property type="entry name" value="Oligo-1,6-glucosidase, Domain 2"/>
    <property type="match status" value="1"/>
</dbReference>
<organism evidence="2 3">
    <name type="scientific">Xanthocytophaga flava</name>
    <dbReference type="NCBI Taxonomy" id="3048013"/>
    <lineage>
        <taxon>Bacteria</taxon>
        <taxon>Pseudomonadati</taxon>
        <taxon>Bacteroidota</taxon>
        <taxon>Cytophagia</taxon>
        <taxon>Cytophagales</taxon>
        <taxon>Rhodocytophagaceae</taxon>
        <taxon>Xanthocytophaga</taxon>
    </lineage>
</organism>
<dbReference type="PANTHER" id="PTHR10357">
    <property type="entry name" value="ALPHA-AMYLASE FAMILY MEMBER"/>
    <property type="match status" value="1"/>
</dbReference>
<name>A0AAE3QLV3_9BACT</name>
<dbReference type="InterPro" id="IPR054049">
    <property type="entry name" value="SupH-like_C"/>
</dbReference>
<feature type="domain" description="Glycosyl hydrolase family 13 catalytic" evidence="1">
    <location>
        <begin position="14"/>
        <end position="407"/>
    </location>
</feature>
<dbReference type="GO" id="GO:0005975">
    <property type="term" value="P:carbohydrate metabolic process"/>
    <property type="evidence" value="ECO:0007669"/>
    <property type="project" value="InterPro"/>
</dbReference>
<evidence type="ECO:0000313" key="3">
    <source>
        <dbReference type="Proteomes" id="UP001241110"/>
    </source>
</evidence>
<dbReference type="PANTHER" id="PTHR10357:SF219">
    <property type="entry name" value="MALTOSE ALPHA-D-GLUCOSYLTRANSFERASE"/>
    <property type="match status" value="1"/>
</dbReference>
<dbReference type="Gene3D" id="3.20.20.80">
    <property type="entry name" value="Glycosidases"/>
    <property type="match status" value="1"/>
</dbReference>
<evidence type="ECO:0000313" key="2">
    <source>
        <dbReference type="EMBL" id="MDJ1481717.1"/>
    </source>
</evidence>
<dbReference type="SMART" id="SM00642">
    <property type="entry name" value="Aamy"/>
    <property type="match status" value="1"/>
</dbReference>
<accession>A0AAE3QLV3</accession>
<gene>
    <name evidence="2" type="ORF">QNI16_14550</name>
</gene>
<dbReference type="AlphaFoldDB" id="A0AAE3QLV3"/>
<dbReference type="Gene3D" id="2.60.40.1180">
    <property type="entry name" value="Golgi alpha-mannosidase II"/>
    <property type="match status" value="1"/>
</dbReference>